<evidence type="ECO:0000256" key="2">
    <source>
        <dbReference type="SAM" id="Phobius"/>
    </source>
</evidence>
<dbReference type="WBParaSite" id="mrna-Wban_01598">
    <property type="protein sequence ID" value="mrna-Wban_01598"/>
    <property type="gene ID" value="Wban_01598"/>
</dbReference>
<accession>A0AAF5PJJ1</accession>
<reference evidence="4 5" key="3">
    <citation type="submission" date="2024-02" db="UniProtKB">
        <authorList>
            <consortium name="WormBaseParasite"/>
        </authorList>
    </citation>
    <scope>IDENTIFICATION</scope>
    <source>
        <strain evidence="4 5">pt0022</strain>
    </source>
</reference>
<evidence type="ECO:0000313" key="5">
    <source>
        <dbReference type="WBParaSite" id="mrna-Wban_01603"/>
    </source>
</evidence>
<reference evidence="3" key="2">
    <citation type="journal article" date="2016" name="Mol. Ecol.">
        <title>Population genomics of the filarial nematode parasite Wuchereria bancrofti from mosquitoes.</title>
        <authorList>
            <person name="Small S.T."/>
            <person name="Reimer L.J."/>
            <person name="Tisch D.J."/>
            <person name="King C.L."/>
            <person name="Christensen B.M."/>
            <person name="Siba P.M."/>
            <person name="Kazura J.W."/>
            <person name="Serre D."/>
            <person name="Zimmerman P.A."/>
        </authorList>
    </citation>
    <scope>NUCLEOTIDE SEQUENCE</scope>
    <source>
        <strain evidence="3">pt0022</strain>
    </source>
</reference>
<dbReference type="WBParaSite" id="mrna-Wban_01603">
    <property type="protein sequence ID" value="mrna-Wban_01603"/>
    <property type="gene ID" value="Wban_01603"/>
</dbReference>
<name>A0AAF5PJJ1_WUCBA</name>
<feature type="transmembrane region" description="Helical" evidence="2">
    <location>
        <begin position="67"/>
        <end position="90"/>
    </location>
</feature>
<protein>
    <submittedName>
        <fullName evidence="4 5">Uncharacterized protein</fullName>
    </submittedName>
</protein>
<evidence type="ECO:0000313" key="3">
    <source>
        <dbReference type="Proteomes" id="UP000093561"/>
    </source>
</evidence>
<dbReference type="AlphaFoldDB" id="A0AAF5PJJ1"/>
<evidence type="ECO:0000313" key="4">
    <source>
        <dbReference type="WBParaSite" id="mrna-Wban_01598"/>
    </source>
</evidence>
<keyword evidence="2" id="KW-0812">Transmembrane</keyword>
<keyword evidence="2" id="KW-1133">Transmembrane helix</keyword>
<reference evidence="3" key="1">
    <citation type="submission" date="2015-03" db="EMBL/GenBank/DDBJ databases">
        <title>Wuchereria bancrofti Genome Sequencing Papua New Guinea Strain.</title>
        <authorList>
            <person name="Small S.T."/>
            <person name="Serre D."/>
            <person name="Zimmerman P.A."/>
        </authorList>
    </citation>
    <scope>NUCLEOTIDE SEQUENCE [LARGE SCALE GENOMIC DNA]</scope>
    <source>
        <strain evidence="3">pt0022</strain>
    </source>
</reference>
<dbReference type="Proteomes" id="UP000093561">
    <property type="component" value="Unassembled WGS sequence"/>
</dbReference>
<evidence type="ECO:0000256" key="1">
    <source>
        <dbReference type="SAM" id="MobiDB-lite"/>
    </source>
</evidence>
<organism evidence="3 5">
    <name type="scientific">Wuchereria bancrofti</name>
    <dbReference type="NCBI Taxonomy" id="6293"/>
    <lineage>
        <taxon>Eukaryota</taxon>
        <taxon>Metazoa</taxon>
        <taxon>Ecdysozoa</taxon>
        <taxon>Nematoda</taxon>
        <taxon>Chromadorea</taxon>
        <taxon>Rhabditida</taxon>
        <taxon>Spirurina</taxon>
        <taxon>Spiruromorpha</taxon>
        <taxon>Filarioidea</taxon>
        <taxon>Onchocercidae</taxon>
        <taxon>Wuchereria</taxon>
    </lineage>
</organism>
<sequence>MGANAQTPLYSMTPTPPPPLPDSKNIKKAIQTLDFETVGSDVVGQEQRLGFQEWISLTLDRECTPILYVYFAGTAILGVITVGIIVIVGLQCNWNFVAVE</sequence>
<feature type="region of interest" description="Disordered" evidence="1">
    <location>
        <begin position="1"/>
        <end position="20"/>
    </location>
</feature>
<keyword evidence="2" id="KW-0472">Membrane</keyword>
<proteinExistence type="predicted"/>